<sequence length="331" mass="36881">MSASPLVSFVIPAYNCAGVLEQCLASIRAQDYPAEAVEILILDGGSTDATRAVAERFGCRVLDNPHVIHPLGRPIGFRAARGELLCCLDSDNILDGTDWLRRMLAPFDDPDICAAEPLWYRARSEDSVPTRYCAAIGGDDPVAVYLGYYDRFSAVTGDWTGAPRVEEDRGGYIKAVFTDSGRIPPLGANGFIVRRDDLMSVPHDPFLHVDVAHRLVKAGRNAMAKVRVGVVHVHAGDAEAFVRKKRRRVMRRVDREVEAFYSYHFGPRDWLRLFGRAFLVVPVWLDALRVRREDPGLGLFHLAMTYRVLGLYCAVKLFGRFLGGGNAYERV</sequence>
<organism evidence="7 8">
    <name type="scientific">Desulfobaculum xiamenense</name>
    <dbReference type="NCBI Taxonomy" id="995050"/>
    <lineage>
        <taxon>Bacteria</taxon>
        <taxon>Pseudomonadati</taxon>
        <taxon>Thermodesulfobacteriota</taxon>
        <taxon>Desulfovibrionia</taxon>
        <taxon>Desulfovibrionales</taxon>
        <taxon>Desulfovibrionaceae</taxon>
        <taxon>Desulfobaculum</taxon>
    </lineage>
</organism>
<keyword evidence="8" id="KW-1185">Reference proteome</keyword>
<name>A0A846QND2_9BACT</name>
<gene>
    <name evidence="7" type="ORF">GGQ74_002370</name>
</gene>
<keyword evidence="4 7" id="KW-0808">Transferase</keyword>
<dbReference type="InterPro" id="IPR001173">
    <property type="entry name" value="Glyco_trans_2-like"/>
</dbReference>
<keyword evidence="2" id="KW-1003">Cell membrane</keyword>
<dbReference type="Proteomes" id="UP000580856">
    <property type="component" value="Unassembled WGS sequence"/>
</dbReference>
<evidence type="ECO:0000256" key="3">
    <source>
        <dbReference type="ARBA" id="ARBA00022676"/>
    </source>
</evidence>
<dbReference type="GO" id="GO:0016757">
    <property type="term" value="F:glycosyltransferase activity"/>
    <property type="evidence" value="ECO:0007669"/>
    <property type="project" value="UniProtKB-KW"/>
</dbReference>
<comment type="caution">
    <text evidence="7">The sequence shown here is derived from an EMBL/GenBank/DDBJ whole genome shotgun (WGS) entry which is preliminary data.</text>
</comment>
<evidence type="ECO:0000313" key="8">
    <source>
        <dbReference type="Proteomes" id="UP000580856"/>
    </source>
</evidence>
<dbReference type="PANTHER" id="PTHR43646">
    <property type="entry name" value="GLYCOSYLTRANSFERASE"/>
    <property type="match status" value="1"/>
</dbReference>
<dbReference type="RefSeq" id="WP_167941743.1">
    <property type="nucleotide sequence ID" value="NZ_JAATJA010000002.1"/>
</dbReference>
<reference evidence="7 8" key="1">
    <citation type="submission" date="2020-03" db="EMBL/GenBank/DDBJ databases">
        <title>Genomic Encyclopedia of Type Strains, Phase IV (KMG-IV): sequencing the most valuable type-strain genomes for metagenomic binning, comparative biology and taxonomic classification.</title>
        <authorList>
            <person name="Goeker M."/>
        </authorList>
    </citation>
    <scope>NUCLEOTIDE SEQUENCE [LARGE SCALE GENOMIC DNA]</scope>
    <source>
        <strain evidence="7 8">DSM 24233</strain>
    </source>
</reference>
<dbReference type="GO" id="GO:0005886">
    <property type="term" value="C:plasma membrane"/>
    <property type="evidence" value="ECO:0007669"/>
    <property type="project" value="UniProtKB-SubCell"/>
</dbReference>
<evidence type="ECO:0000256" key="4">
    <source>
        <dbReference type="ARBA" id="ARBA00022679"/>
    </source>
</evidence>
<dbReference type="SUPFAM" id="SSF53448">
    <property type="entry name" value="Nucleotide-diphospho-sugar transferases"/>
    <property type="match status" value="1"/>
</dbReference>
<comment type="subcellular location">
    <subcellularLocation>
        <location evidence="1">Cell membrane</location>
    </subcellularLocation>
</comment>
<evidence type="ECO:0000256" key="2">
    <source>
        <dbReference type="ARBA" id="ARBA00022475"/>
    </source>
</evidence>
<feature type="domain" description="Glycosyltransferase 2-like" evidence="6">
    <location>
        <begin position="8"/>
        <end position="111"/>
    </location>
</feature>
<evidence type="ECO:0000256" key="5">
    <source>
        <dbReference type="ARBA" id="ARBA00023136"/>
    </source>
</evidence>
<accession>A0A846QND2</accession>
<evidence type="ECO:0000313" key="7">
    <source>
        <dbReference type="EMBL" id="NJB68697.1"/>
    </source>
</evidence>
<dbReference type="Pfam" id="PF00535">
    <property type="entry name" value="Glycos_transf_2"/>
    <property type="match status" value="1"/>
</dbReference>
<dbReference type="InterPro" id="IPR029044">
    <property type="entry name" value="Nucleotide-diphossugar_trans"/>
</dbReference>
<dbReference type="AlphaFoldDB" id="A0A846QND2"/>
<evidence type="ECO:0000256" key="1">
    <source>
        <dbReference type="ARBA" id="ARBA00004236"/>
    </source>
</evidence>
<dbReference type="EMBL" id="JAATJA010000002">
    <property type="protein sequence ID" value="NJB68697.1"/>
    <property type="molecule type" value="Genomic_DNA"/>
</dbReference>
<proteinExistence type="predicted"/>
<protein>
    <submittedName>
        <fullName evidence="7">Glycosyltransferase involved in cell wall biosynthesis</fullName>
    </submittedName>
</protein>
<dbReference type="Gene3D" id="3.90.550.10">
    <property type="entry name" value="Spore Coat Polysaccharide Biosynthesis Protein SpsA, Chain A"/>
    <property type="match status" value="1"/>
</dbReference>
<dbReference type="PANTHER" id="PTHR43646:SF2">
    <property type="entry name" value="GLYCOSYLTRANSFERASE 2-LIKE DOMAIN-CONTAINING PROTEIN"/>
    <property type="match status" value="1"/>
</dbReference>
<evidence type="ECO:0000259" key="6">
    <source>
        <dbReference type="Pfam" id="PF00535"/>
    </source>
</evidence>
<keyword evidence="5" id="KW-0472">Membrane</keyword>
<keyword evidence="3" id="KW-0328">Glycosyltransferase</keyword>